<comment type="similarity">
    <text evidence="1">Belongs to the small GTPase superfamily. Rab family.</text>
</comment>
<organism evidence="3 4">
    <name type="scientific">Ditylenchus dipsaci</name>
    <dbReference type="NCBI Taxonomy" id="166011"/>
    <lineage>
        <taxon>Eukaryota</taxon>
        <taxon>Metazoa</taxon>
        <taxon>Ecdysozoa</taxon>
        <taxon>Nematoda</taxon>
        <taxon>Chromadorea</taxon>
        <taxon>Rhabditida</taxon>
        <taxon>Tylenchina</taxon>
        <taxon>Tylenchomorpha</taxon>
        <taxon>Sphaerularioidea</taxon>
        <taxon>Anguinidae</taxon>
        <taxon>Anguininae</taxon>
        <taxon>Ditylenchus</taxon>
    </lineage>
</organism>
<dbReference type="PROSITE" id="PS51419">
    <property type="entry name" value="RAB"/>
    <property type="match status" value="1"/>
</dbReference>
<dbReference type="FunFam" id="3.40.50.300:FF:001447">
    <property type="entry name" value="Ras-related protein Rab-1B"/>
    <property type="match status" value="1"/>
</dbReference>
<dbReference type="Pfam" id="PF00071">
    <property type="entry name" value="Ras"/>
    <property type="match status" value="1"/>
</dbReference>
<sequence length="180" mass="20465">MSSTLGASFVGAKSNYNGREVELQIWDTAGQERFRSMVPMYLRNSIACILVFDITDRQSFSNLSGWINEIERSDCQPVALFIMANKSDLESRRSVDLVEAKQFAQNHKAHYFETSALTGKGIETAMVHIADCVLRRVEQTGLDKQAIYLHSSNTHKHSFQKQENEEKSASCVDVRFFDFN</sequence>
<dbReference type="SUPFAM" id="SSF52540">
    <property type="entry name" value="P-loop containing nucleoside triphosphate hydrolases"/>
    <property type="match status" value="1"/>
</dbReference>
<dbReference type="Gene3D" id="3.40.50.300">
    <property type="entry name" value="P-loop containing nucleotide triphosphate hydrolases"/>
    <property type="match status" value="1"/>
</dbReference>
<dbReference type="PROSITE" id="PS51421">
    <property type="entry name" value="RAS"/>
    <property type="match status" value="1"/>
</dbReference>
<proteinExistence type="inferred from homology"/>
<evidence type="ECO:0000313" key="4">
    <source>
        <dbReference type="WBParaSite" id="jg25841"/>
    </source>
</evidence>
<dbReference type="AlphaFoldDB" id="A0A915E2P7"/>
<keyword evidence="2" id="KW-0547">Nucleotide-binding</keyword>
<reference evidence="4" key="1">
    <citation type="submission" date="2022-11" db="UniProtKB">
        <authorList>
            <consortium name="WormBaseParasite"/>
        </authorList>
    </citation>
    <scope>IDENTIFICATION</scope>
</reference>
<dbReference type="SMART" id="SM00173">
    <property type="entry name" value="RAS"/>
    <property type="match status" value="1"/>
</dbReference>
<dbReference type="CDD" id="cd00154">
    <property type="entry name" value="Rab"/>
    <property type="match status" value="1"/>
</dbReference>
<evidence type="ECO:0000256" key="2">
    <source>
        <dbReference type="ARBA" id="ARBA00022741"/>
    </source>
</evidence>
<dbReference type="SMART" id="SM00175">
    <property type="entry name" value="RAB"/>
    <property type="match status" value="1"/>
</dbReference>
<evidence type="ECO:0000256" key="1">
    <source>
        <dbReference type="ARBA" id="ARBA00006270"/>
    </source>
</evidence>
<dbReference type="NCBIfam" id="TIGR00231">
    <property type="entry name" value="small_GTP"/>
    <property type="match status" value="1"/>
</dbReference>
<protein>
    <submittedName>
        <fullName evidence="4">Ras family protein</fullName>
    </submittedName>
</protein>
<dbReference type="InterPro" id="IPR001806">
    <property type="entry name" value="Small_GTPase"/>
</dbReference>
<dbReference type="GO" id="GO:0003924">
    <property type="term" value="F:GTPase activity"/>
    <property type="evidence" value="ECO:0007669"/>
    <property type="project" value="InterPro"/>
</dbReference>
<dbReference type="InterPro" id="IPR005225">
    <property type="entry name" value="Small_GTP-bd"/>
</dbReference>
<dbReference type="PANTHER" id="PTHR47978">
    <property type="match status" value="1"/>
</dbReference>
<accession>A0A915E2P7</accession>
<dbReference type="WBParaSite" id="jg25841">
    <property type="protein sequence ID" value="jg25841"/>
    <property type="gene ID" value="jg25841"/>
</dbReference>
<dbReference type="GO" id="GO:0005525">
    <property type="term" value="F:GTP binding"/>
    <property type="evidence" value="ECO:0007669"/>
    <property type="project" value="InterPro"/>
</dbReference>
<name>A0A915E2P7_9BILA</name>
<dbReference type="SMART" id="SM00174">
    <property type="entry name" value="RHO"/>
    <property type="match status" value="1"/>
</dbReference>
<dbReference type="PRINTS" id="PR00449">
    <property type="entry name" value="RASTRNSFRMNG"/>
</dbReference>
<dbReference type="InterPro" id="IPR027417">
    <property type="entry name" value="P-loop_NTPase"/>
</dbReference>
<evidence type="ECO:0000313" key="3">
    <source>
        <dbReference type="Proteomes" id="UP000887574"/>
    </source>
</evidence>
<keyword evidence="3" id="KW-1185">Reference proteome</keyword>
<dbReference type="Proteomes" id="UP000887574">
    <property type="component" value="Unplaced"/>
</dbReference>